<dbReference type="GO" id="GO:0002949">
    <property type="term" value="P:tRNA threonylcarbamoyladenosine modification"/>
    <property type="evidence" value="ECO:0007669"/>
    <property type="project" value="InterPro"/>
</dbReference>
<dbReference type="NCBIfam" id="TIGR03725">
    <property type="entry name" value="T6A_YeaZ"/>
    <property type="match status" value="1"/>
</dbReference>
<dbReference type="GO" id="GO:0005829">
    <property type="term" value="C:cytosol"/>
    <property type="evidence" value="ECO:0007669"/>
    <property type="project" value="TreeGrafter"/>
</dbReference>
<dbReference type="InterPro" id="IPR000905">
    <property type="entry name" value="Gcp-like_dom"/>
</dbReference>
<evidence type="ECO:0000313" key="3">
    <source>
        <dbReference type="Proteomes" id="UP000001823"/>
    </source>
</evidence>
<dbReference type="Pfam" id="PF00814">
    <property type="entry name" value="TsaD"/>
    <property type="match status" value="1"/>
</dbReference>
<name>A0A0H2YUZ3_CLOP1</name>
<dbReference type="AlphaFoldDB" id="A0A0H2YUZ3"/>
<gene>
    <name evidence="2" type="ordered locus">CPF_2423</name>
</gene>
<dbReference type="EMBL" id="CP000246">
    <property type="protein sequence ID" value="ABG84942.1"/>
    <property type="molecule type" value="Genomic_DNA"/>
</dbReference>
<dbReference type="STRING" id="195103.CPF_2423"/>
<dbReference type="GO" id="GO:0008233">
    <property type="term" value="F:peptidase activity"/>
    <property type="evidence" value="ECO:0007669"/>
    <property type="project" value="UniProtKB-KW"/>
</dbReference>
<dbReference type="GO" id="GO:0006508">
    <property type="term" value="P:proteolysis"/>
    <property type="evidence" value="ECO:0007669"/>
    <property type="project" value="UniProtKB-KW"/>
</dbReference>
<dbReference type="HOGENOM" id="CLU_064886_0_1_9"/>
<evidence type="ECO:0000259" key="1">
    <source>
        <dbReference type="Pfam" id="PF00814"/>
    </source>
</evidence>
<dbReference type="CDD" id="cd24032">
    <property type="entry name" value="ASKHA_NBD_TsaB"/>
    <property type="match status" value="1"/>
</dbReference>
<feature type="domain" description="Gcp-like" evidence="1">
    <location>
        <begin position="24"/>
        <end position="226"/>
    </location>
</feature>
<dbReference type="PaxDb" id="195103-CPF_2423"/>
<evidence type="ECO:0000313" key="2">
    <source>
        <dbReference type="EMBL" id="ABG84942.1"/>
    </source>
</evidence>
<dbReference type="Proteomes" id="UP000001823">
    <property type="component" value="Chromosome"/>
</dbReference>
<dbReference type="RefSeq" id="WP_003457395.1">
    <property type="nucleotide sequence ID" value="NC_008261.1"/>
</dbReference>
<dbReference type="SUPFAM" id="SSF53067">
    <property type="entry name" value="Actin-like ATPase domain"/>
    <property type="match status" value="2"/>
</dbReference>
<protein>
    <submittedName>
        <fullName evidence="2">Glycoprotease family protein</fullName>
    </submittedName>
</protein>
<dbReference type="Gene3D" id="3.30.420.40">
    <property type="match status" value="2"/>
</dbReference>
<dbReference type="InterPro" id="IPR043129">
    <property type="entry name" value="ATPase_NBD"/>
</dbReference>
<organism evidence="2 3">
    <name type="scientific">Clostridium perfringens (strain ATCC 13124 / DSM 756 / JCM 1290 / NCIMB 6125 / NCTC 8237 / Type A)</name>
    <dbReference type="NCBI Taxonomy" id="195103"/>
    <lineage>
        <taxon>Bacteria</taxon>
        <taxon>Bacillati</taxon>
        <taxon>Bacillota</taxon>
        <taxon>Clostridia</taxon>
        <taxon>Eubacteriales</taxon>
        <taxon>Clostridiaceae</taxon>
        <taxon>Clostridium</taxon>
    </lineage>
</organism>
<keyword evidence="3" id="KW-1185">Reference proteome</keyword>
<dbReference type="InterPro" id="IPR022496">
    <property type="entry name" value="T6A_TsaB"/>
</dbReference>
<sequence length="234" mass="25417">MLVLAIDSSSSTATCALVSEKGVLGEINLNDKKQHSVLLMDLIDDLLKYNNLKIKDLDGFAISEGPGSFTGLRIGMATVKGLSFGSKKPSVCVSSLDALAYNISGFNGIICPIIDALRGNVYASLYKKEGDELVSLSEKECISLTDLIEKIKEKNEDVIFVGDGISKHKEALKEALPNGSFAPSHSSYPRAASVGELGLRLLESGVSHDLNTYAPIYLRKSQAEREYEERMRLK</sequence>
<accession>A0A0H2YUZ3</accession>
<dbReference type="eggNOG" id="COG1214">
    <property type="taxonomic scope" value="Bacteria"/>
</dbReference>
<dbReference type="KEGG" id="cpf:CPF_2423"/>
<proteinExistence type="predicted"/>
<dbReference type="PANTHER" id="PTHR11735">
    <property type="entry name" value="TRNA N6-ADENOSINE THREONYLCARBAMOYLTRANSFERASE"/>
    <property type="match status" value="1"/>
</dbReference>
<dbReference type="PANTHER" id="PTHR11735:SF11">
    <property type="entry name" value="TRNA THREONYLCARBAMOYLADENOSINE BIOSYNTHESIS PROTEIN TSAB"/>
    <property type="match status" value="1"/>
</dbReference>
<reference evidence="2 3" key="1">
    <citation type="journal article" date="2006" name="Genome Res.">
        <title>Skewed genomic variability in strains of the toxigenic bacterial pathogen, Clostridium perfringens.</title>
        <authorList>
            <person name="Myers G.S."/>
            <person name="Rasko D.A."/>
            <person name="Cheung J.K."/>
            <person name="Ravel J."/>
            <person name="Seshadri R."/>
            <person name="Deboy R.T."/>
            <person name="Ren Q."/>
            <person name="Varga J."/>
            <person name="Awad M.M."/>
            <person name="Brinkac L.M."/>
            <person name="Daugherty S.C."/>
            <person name="Haft D.H."/>
            <person name="Dodson R.J."/>
            <person name="Madupu R."/>
            <person name="Nelson W.C."/>
            <person name="Rosovitz M.J."/>
            <person name="Sullivan S.A."/>
            <person name="Khouri H."/>
            <person name="Dimitrov G.I."/>
            <person name="Watkins K.L."/>
            <person name="Mulligan S."/>
            <person name="Benton J."/>
            <person name="Radune D."/>
            <person name="Fisher D.J."/>
            <person name="Atkins H.S."/>
            <person name="Hiscox T."/>
            <person name="Jost B.H."/>
            <person name="Billington S.J."/>
            <person name="Songer J.G."/>
            <person name="McClane B.A."/>
            <person name="Titball R.W."/>
            <person name="Rood J.I."/>
            <person name="Melville S.B."/>
            <person name="Paulsen I.T."/>
        </authorList>
    </citation>
    <scope>NUCLEOTIDE SEQUENCE [LARGE SCALE GENOMIC DNA]</scope>
    <source>
        <strain evidence="3">ATCC 13124 / DSM 756 / JCM 1290 / NCIMB 6125 / NCTC 8237 / S 107 / Type A</strain>
    </source>
</reference>